<protein>
    <submittedName>
        <fullName evidence="2">Dihydrodipicolinate synthase/N-acetylneuraminate lyase</fullName>
    </submittedName>
</protein>
<sequence length="310" mass="32687">MKTDPVEPADLARSVISVPPLPRLASGSLSADETARLIDWLVAGGVSTFLFGGNANLYNMGVREFGALLDLLEYVTPDDGWTIPSIGADYGKASDQLDALRERDFPTAMLLPASAATTPAGVATGLRRLADRYGRPLVAYVRNEGYLAPRDLAALFEDGAICALKYAIVHTNPAVDATLSAMLDAVGSAERIVSGIGERPVIAHLGEFGLAGFTSGSVCIAPHLSTAILHALKGGDSHAAAELRAHFLPLEDLRDAYSPIRVLHEAVRLAEIAETGPLAPFLANIDDASTLAEIETASKRLRAVSKRHSG</sequence>
<dbReference type="AlphaFoldDB" id="A0A1M5NGN2"/>
<name>A0A1M5NGN2_9HYPH</name>
<dbReference type="RefSeq" id="WP_073058469.1">
    <property type="nucleotide sequence ID" value="NZ_FQUP01000009.1"/>
</dbReference>
<dbReference type="InterPro" id="IPR013785">
    <property type="entry name" value="Aldolase_TIM"/>
</dbReference>
<keyword evidence="1 2" id="KW-0456">Lyase</keyword>
<dbReference type="CDD" id="cd00408">
    <property type="entry name" value="DHDPS-like"/>
    <property type="match status" value="1"/>
</dbReference>
<evidence type="ECO:0000313" key="2">
    <source>
        <dbReference type="EMBL" id="SHG88678.1"/>
    </source>
</evidence>
<dbReference type="GO" id="GO:0016829">
    <property type="term" value="F:lyase activity"/>
    <property type="evidence" value="ECO:0007669"/>
    <property type="project" value="UniProtKB-KW"/>
</dbReference>
<dbReference type="Proteomes" id="UP000184485">
    <property type="component" value="Unassembled WGS sequence"/>
</dbReference>
<dbReference type="EMBL" id="FQUP01000009">
    <property type="protein sequence ID" value="SHG88678.1"/>
    <property type="molecule type" value="Genomic_DNA"/>
</dbReference>
<evidence type="ECO:0000313" key="3">
    <source>
        <dbReference type="Proteomes" id="UP000184485"/>
    </source>
</evidence>
<dbReference type="OrthoDB" id="9778880at2"/>
<proteinExistence type="predicted"/>
<dbReference type="STRING" id="1122133.SAMN02745157_4996"/>
<dbReference type="Gene3D" id="3.20.20.70">
    <property type="entry name" value="Aldolase class I"/>
    <property type="match status" value="1"/>
</dbReference>
<gene>
    <name evidence="2" type="ORF">SAMN02745157_4996</name>
</gene>
<dbReference type="InterPro" id="IPR002220">
    <property type="entry name" value="DapA-like"/>
</dbReference>
<evidence type="ECO:0000256" key="1">
    <source>
        <dbReference type="ARBA" id="ARBA00023239"/>
    </source>
</evidence>
<keyword evidence="3" id="KW-1185">Reference proteome</keyword>
<dbReference type="SMART" id="SM01130">
    <property type="entry name" value="DHDPS"/>
    <property type="match status" value="1"/>
</dbReference>
<reference evidence="2 3" key="1">
    <citation type="submission" date="2016-11" db="EMBL/GenBank/DDBJ databases">
        <authorList>
            <person name="Jaros S."/>
            <person name="Januszkiewicz K."/>
            <person name="Wedrychowicz H."/>
        </authorList>
    </citation>
    <scope>NUCLEOTIDE SEQUENCE [LARGE SCALE GENOMIC DNA]</scope>
    <source>
        <strain evidence="2 3">DSM 19436</strain>
    </source>
</reference>
<dbReference type="SUPFAM" id="SSF51569">
    <property type="entry name" value="Aldolase"/>
    <property type="match status" value="1"/>
</dbReference>
<organism evidence="2 3">
    <name type="scientific">Kaistia soli DSM 19436</name>
    <dbReference type="NCBI Taxonomy" id="1122133"/>
    <lineage>
        <taxon>Bacteria</taxon>
        <taxon>Pseudomonadati</taxon>
        <taxon>Pseudomonadota</taxon>
        <taxon>Alphaproteobacteria</taxon>
        <taxon>Hyphomicrobiales</taxon>
        <taxon>Kaistiaceae</taxon>
        <taxon>Kaistia</taxon>
    </lineage>
</organism>
<accession>A0A1M5NGN2</accession>